<dbReference type="EMBL" id="LQOW01000008">
    <property type="protein sequence ID" value="ORV62552.1"/>
    <property type="molecule type" value="Genomic_DNA"/>
</dbReference>
<comment type="caution">
    <text evidence="1">The sequence shown here is derived from an EMBL/GenBank/DDBJ whole genome shotgun (WGS) entry which is preliminary data.</text>
</comment>
<sequence length="237" mass="24829">MAADFAQLQARLHAKTGVVLGPVGAGSDAPVTLGDWSSGPAWSTIKVALVIAAMRQQNTGQVTKPMIAAITESDNAAAESIWEGLGEPTTAAAKVEAVLRETGDPTTVQSQKVRPEYTAFGQTDWSLAHQALFLSAVACDPRDQPVLTLMGEVENDQKWGLGVLPNTKIKGGWGPSLSGRYLVRQIGILPTPKGLTVVAVAAEPDSGSFPDGIQALTELAKWLQAHVDVLPAAQCKA</sequence>
<dbReference type="SUPFAM" id="SSF56601">
    <property type="entry name" value="beta-lactamase/transpeptidase-like"/>
    <property type="match status" value="1"/>
</dbReference>
<name>A0A1X1V0F6_9MYCO</name>
<dbReference type="Proteomes" id="UP000194000">
    <property type="component" value="Unassembled WGS sequence"/>
</dbReference>
<evidence type="ECO:0000313" key="1">
    <source>
        <dbReference type="EMBL" id="ORV62552.1"/>
    </source>
</evidence>
<evidence type="ECO:0000313" key="2">
    <source>
        <dbReference type="Proteomes" id="UP000194000"/>
    </source>
</evidence>
<accession>A0A1X1V0F6</accession>
<dbReference type="Gene3D" id="3.40.710.10">
    <property type="entry name" value="DD-peptidase/beta-lactamase superfamily"/>
    <property type="match status" value="1"/>
</dbReference>
<dbReference type="InterPro" id="IPR012338">
    <property type="entry name" value="Beta-lactam/transpept-like"/>
</dbReference>
<organism evidence="1 2">
    <name type="scientific">Mycobacterium fragae</name>
    <dbReference type="NCBI Taxonomy" id="1260918"/>
    <lineage>
        <taxon>Bacteria</taxon>
        <taxon>Bacillati</taxon>
        <taxon>Actinomycetota</taxon>
        <taxon>Actinomycetes</taxon>
        <taxon>Mycobacteriales</taxon>
        <taxon>Mycobacteriaceae</taxon>
        <taxon>Mycobacterium</taxon>
    </lineage>
</organism>
<proteinExistence type="predicted"/>
<dbReference type="STRING" id="1260918.AWC06_09835"/>
<dbReference type="AlphaFoldDB" id="A0A1X1V0F6"/>
<gene>
    <name evidence="1" type="ORF">AWC06_09835</name>
</gene>
<dbReference type="RefSeq" id="WP_244899022.1">
    <property type="nucleotide sequence ID" value="NZ_JACKVI010000022.1"/>
</dbReference>
<reference evidence="1 2" key="1">
    <citation type="submission" date="2016-01" db="EMBL/GenBank/DDBJ databases">
        <title>The new phylogeny of the genus Mycobacterium.</title>
        <authorList>
            <person name="Tarcisio F."/>
            <person name="Conor M."/>
            <person name="Antonella G."/>
            <person name="Elisabetta G."/>
            <person name="Giulia F.S."/>
            <person name="Sara T."/>
            <person name="Anna F."/>
            <person name="Clotilde B."/>
            <person name="Roberto B."/>
            <person name="Veronica D.S."/>
            <person name="Fabio R."/>
            <person name="Monica P."/>
            <person name="Olivier J."/>
            <person name="Enrico T."/>
            <person name="Nicola S."/>
        </authorList>
    </citation>
    <scope>NUCLEOTIDE SEQUENCE [LARGE SCALE GENOMIC DNA]</scope>
    <source>
        <strain evidence="1 2">DSM 45731</strain>
    </source>
</reference>
<keyword evidence="2" id="KW-1185">Reference proteome</keyword>
<evidence type="ECO:0008006" key="3">
    <source>
        <dbReference type="Google" id="ProtNLM"/>
    </source>
</evidence>
<protein>
    <recommendedName>
        <fullName evidence="3">Serine hydrolase</fullName>
    </recommendedName>
</protein>